<dbReference type="STRING" id="74873.A0A084W5E0"/>
<keyword evidence="11" id="KW-1185">Reference proteome</keyword>
<dbReference type="PROSITE" id="PS50088">
    <property type="entry name" value="ANK_REPEAT"/>
    <property type="match status" value="1"/>
</dbReference>
<dbReference type="PROSITE" id="PS50297">
    <property type="entry name" value="ANK_REP_REGION"/>
    <property type="match status" value="1"/>
</dbReference>
<dbReference type="PANTHER" id="PTHR47143:SF4">
    <property type="entry name" value="TRANSIENT RECEPTOR POTENTIAL CATION CHANNEL PROTEIN PAINLESS"/>
    <property type="match status" value="1"/>
</dbReference>
<keyword evidence="5" id="KW-0406">Ion transport</keyword>
<sequence>MGLFQDRKQAALEKALRVGDLEKFQLALKNGARADAPVRRSHYTIFETACNTRGRHEFISACFNENLTNPDPRRKENPVTHEYPIHLAALSMDKDNLTALLAGCPELSTVVEQKYKDRTALFLLFERLNSSNFAKGTDCIKVLLDNGANINTYNQHKFTAIEMLLRGKENWRKKILQYFLNTGNLPEGDGTRLQMFLLLLETNRDQEFIAKFEANSEPFTVEQTRTLLTTAITHDKEQMVRKMLEKETNIGEQKTLLAHSLSMCCKYGKNRILECLLKEITQDVDEVINQSPLLSLLTKQINGNSDKQQCGYFKCMEVLLEDKRANVNQTDKQGFTALHYAVKFRLEHVQEMLLTNGAYLGGEDLFGRALICELNPYLLYQHLNRCVTDNGTSPDDQDYKIKLNFSNFQSPTRSDEMLPIVRLAQSSAGRELLGHPVIASILLIKWLRISVFFYLNLFLCSMFFFSFTVFMVLYYGTDSHNPNMWYSLVFAFLGLAYITVREVTQFVLNTRSYIRSAENYIELLLIVSAMTALTLHFTTR</sequence>
<evidence type="ECO:0000256" key="7">
    <source>
        <dbReference type="PROSITE-ProRule" id="PRU00023"/>
    </source>
</evidence>
<dbReference type="OrthoDB" id="7784786at2759"/>
<evidence type="ECO:0000256" key="4">
    <source>
        <dbReference type="ARBA" id="ARBA00023043"/>
    </source>
</evidence>
<gene>
    <name evidence="9" type="ORF">ZHAS_00013366</name>
</gene>
<dbReference type="GO" id="GO:1902495">
    <property type="term" value="C:transmembrane transporter complex"/>
    <property type="evidence" value="ECO:0007669"/>
    <property type="project" value="TreeGrafter"/>
</dbReference>
<evidence type="ECO:0000256" key="8">
    <source>
        <dbReference type="SAM" id="Phobius"/>
    </source>
</evidence>
<proteinExistence type="predicted"/>
<dbReference type="InterPro" id="IPR052076">
    <property type="entry name" value="TRP_cation_channel"/>
</dbReference>
<organism evidence="9">
    <name type="scientific">Anopheles sinensis</name>
    <name type="common">Mosquito</name>
    <dbReference type="NCBI Taxonomy" id="74873"/>
    <lineage>
        <taxon>Eukaryota</taxon>
        <taxon>Metazoa</taxon>
        <taxon>Ecdysozoa</taxon>
        <taxon>Arthropoda</taxon>
        <taxon>Hexapoda</taxon>
        <taxon>Insecta</taxon>
        <taxon>Pterygota</taxon>
        <taxon>Neoptera</taxon>
        <taxon>Endopterygota</taxon>
        <taxon>Diptera</taxon>
        <taxon>Nematocera</taxon>
        <taxon>Culicoidea</taxon>
        <taxon>Culicidae</taxon>
        <taxon>Anophelinae</taxon>
        <taxon>Anopheles</taxon>
    </lineage>
</organism>
<evidence type="ECO:0000256" key="5">
    <source>
        <dbReference type="ARBA" id="ARBA00023065"/>
    </source>
</evidence>
<dbReference type="SMART" id="SM00248">
    <property type="entry name" value="ANK"/>
    <property type="match status" value="6"/>
</dbReference>
<evidence type="ECO:0000256" key="3">
    <source>
        <dbReference type="ARBA" id="ARBA00022737"/>
    </source>
</evidence>
<keyword evidence="8" id="KW-1133">Transmembrane helix</keyword>
<keyword evidence="6" id="KW-0407">Ion channel</keyword>
<keyword evidence="8" id="KW-0472">Membrane</keyword>
<dbReference type="Pfam" id="PF12796">
    <property type="entry name" value="Ank_2"/>
    <property type="match status" value="1"/>
</dbReference>
<feature type="transmembrane region" description="Helical" evidence="8">
    <location>
        <begin position="483"/>
        <end position="500"/>
    </location>
</feature>
<dbReference type="InterPro" id="IPR036770">
    <property type="entry name" value="Ankyrin_rpt-contain_sf"/>
</dbReference>
<evidence type="ECO:0000256" key="1">
    <source>
        <dbReference type="ARBA" id="ARBA00022448"/>
    </source>
</evidence>
<dbReference type="EMBL" id="KE525303">
    <property type="protein sequence ID" value="KFB45434.1"/>
    <property type="molecule type" value="Genomic_DNA"/>
</dbReference>
<dbReference type="Gene3D" id="1.25.40.20">
    <property type="entry name" value="Ankyrin repeat-containing domain"/>
    <property type="match status" value="2"/>
</dbReference>
<dbReference type="VEuPathDB" id="VectorBase:ASIS007596"/>
<evidence type="ECO:0000256" key="6">
    <source>
        <dbReference type="ARBA" id="ARBA00023303"/>
    </source>
</evidence>
<protein>
    <submittedName>
        <fullName evidence="9">AGAP013463-PA-like protein</fullName>
    </submittedName>
</protein>
<keyword evidence="3" id="KW-0677">Repeat</keyword>
<evidence type="ECO:0000313" key="10">
    <source>
        <dbReference type="EnsemblMetazoa" id="ASIC013366-PA"/>
    </source>
</evidence>
<feature type="transmembrane region" description="Helical" evidence="8">
    <location>
        <begin position="520"/>
        <end position="538"/>
    </location>
</feature>
<evidence type="ECO:0000313" key="11">
    <source>
        <dbReference type="Proteomes" id="UP000030765"/>
    </source>
</evidence>
<keyword evidence="4 7" id="KW-0040">ANK repeat</keyword>
<dbReference type="Proteomes" id="UP000030765">
    <property type="component" value="Unassembled WGS sequence"/>
</dbReference>
<dbReference type="GO" id="GO:0022857">
    <property type="term" value="F:transmembrane transporter activity"/>
    <property type="evidence" value="ECO:0007669"/>
    <property type="project" value="TreeGrafter"/>
</dbReference>
<reference evidence="9 11" key="1">
    <citation type="journal article" date="2014" name="BMC Genomics">
        <title>Genome sequence of Anopheles sinensis provides insight into genetics basis of mosquito competence for malaria parasites.</title>
        <authorList>
            <person name="Zhou D."/>
            <person name="Zhang D."/>
            <person name="Ding G."/>
            <person name="Shi L."/>
            <person name="Hou Q."/>
            <person name="Ye Y."/>
            <person name="Xu Y."/>
            <person name="Zhou H."/>
            <person name="Xiong C."/>
            <person name="Li S."/>
            <person name="Yu J."/>
            <person name="Hong S."/>
            <person name="Yu X."/>
            <person name="Zou P."/>
            <person name="Chen C."/>
            <person name="Chang X."/>
            <person name="Wang W."/>
            <person name="Lv Y."/>
            <person name="Sun Y."/>
            <person name="Ma L."/>
            <person name="Shen B."/>
            <person name="Zhu C."/>
        </authorList>
    </citation>
    <scope>NUCLEOTIDE SEQUENCE [LARGE SCALE GENOMIC DNA]</scope>
</reference>
<dbReference type="EMBL" id="ATLV01020591">
    <property type="status" value="NOT_ANNOTATED_CDS"/>
    <property type="molecule type" value="Genomic_DNA"/>
</dbReference>
<keyword evidence="2" id="KW-0716">Sensory transduction</keyword>
<keyword evidence="1" id="KW-0813">Transport</keyword>
<name>A0A084W5E0_ANOSI</name>
<accession>A0A084W5E0</accession>
<keyword evidence="8" id="KW-0812">Transmembrane</keyword>
<feature type="transmembrane region" description="Helical" evidence="8">
    <location>
        <begin position="451"/>
        <end position="477"/>
    </location>
</feature>
<dbReference type="OMA" id="IRTYITI"/>
<dbReference type="EnsemblMetazoa" id="ASIC013366-RA">
    <property type="protein sequence ID" value="ASIC013366-PA"/>
    <property type="gene ID" value="ASIC013366"/>
</dbReference>
<dbReference type="AlphaFoldDB" id="A0A084W5E0"/>
<dbReference type="SUPFAM" id="SSF48403">
    <property type="entry name" value="Ankyrin repeat"/>
    <property type="match status" value="1"/>
</dbReference>
<feature type="repeat" description="ANK" evidence="7">
    <location>
        <begin position="333"/>
        <end position="365"/>
    </location>
</feature>
<evidence type="ECO:0000256" key="2">
    <source>
        <dbReference type="ARBA" id="ARBA00022606"/>
    </source>
</evidence>
<reference evidence="10" key="2">
    <citation type="submission" date="2020-05" db="UniProtKB">
        <authorList>
            <consortium name="EnsemblMetazoa"/>
        </authorList>
    </citation>
    <scope>IDENTIFICATION</scope>
</reference>
<dbReference type="VEuPathDB" id="VectorBase:ASIC013366"/>
<dbReference type="GO" id="GO:0034220">
    <property type="term" value="P:monoatomic ion transmembrane transport"/>
    <property type="evidence" value="ECO:0007669"/>
    <property type="project" value="UniProtKB-KW"/>
</dbReference>
<evidence type="ECO:0000313" key="9">
    <source>
        <dbReference type="EMBL" id="KFB45434.1"/>
    </source>
</evidence>
<dbReference type="InterPro" id="IPR002110">
    <property type="entry name" value="Ankyrin_rpt"/>
</dbReference>
<dbReference type="PANTHER" id="PTHR47143">
    <property type="entry name" value="TRANSIENT RECEPTOR POTENTIAL CATION CHANNEL PROTEIN PAINLESS"/>
    <property type="match status" value="1"/>
</dbReference>